<proteinExistence type="predicted"/>
<comment type="caution">
    <text evidence="1">The sequence shown here is derived from an EMBL/GenBank/DDBJ whole genome shotgun (WGS) entry which is preliminary data.</text>
</comment>
<protein>
    <submittedName>
        <fullName evidence="1">Adenylate kinase</fullName>
    </submittedName>
</protein>
<dbReference type="PANTHER" id="PTHR37816:SF1">
    <property type="entry name" value="TOXIN"/>
    <property type="match status" value="1"/>
</dbReference>
<organism evidence="1 2">
    <name type="scientific">Candidatus Litorirhabdus singularis</name>
    <dbReference type="NCBI Taxonomy" id="2518993"/>
    <lineage>
        <taxon>Bacteria</taxon>
        <taxon>Pseudomonadati</taxon>
        <taxon>Pseudomonadota</taxon>
        <taxon>Gammaproteobacteria</taxon>
        <taxon>Cellvibrionales</taxon>
        <taxon>Halieaceae</taxon>
        <taxon>Candidatus Litorirhabdus</taxon>
    </lineage>
</organism>
<accession>A0ABT3TD92</accession>
<gene>
    <name evidence="1" type="ORF">EYC98_05240</name>
</gene>
<keyword evidence="1" id="KW-0808">Transferase</keyword>
<sequence>MKKVAIFGNAGGGKSTLSRALAQHTGLPLHTLDKLAWLPGGVAVPPADYRRAHSQILTQERWLIDGYGCPETLWQRLDAADTLIHIDLPLPLHGWQVIKRLLKGLFSAPEGWPERSPMWRSTLSSYRVLLPCRRLLTPRYRAYCEQAAATRRVYQLRSRAEIRNFLATLEPG</sequence>
<dbReference type="EMBL" id="SHNN01000001">
    <property type="protein sequence ID" value="MCX2980272.1"/>
    <property type="molecule type" value="Genomic_DNA"/>
</dbReference>
<evidence type="ECO:0000313" key="2">
    <source>
        <dbReference type="Proteomes" id="UP001143362"/>
    </source>
</evidence>
<dbReference type="InterPro" id="IPR052922">
    <property type="entry name" value="Cytidylate_Kinase-2"/>
</dbReference>
<keyword evidence="2" id="KW-1185">Reference proteome</keyword>
<keyword evidence="1" id="KW-0418">Kinase</keyword>
<dbReference type="RefSeq" id="WP_279244250.1">
    <property type="nucleotide sequence ID" value="NZ_SHNN01000001.1"/>
</dbReference>
<dbReference type="Proteomes" id="UP001143362">
    <property type="component" value="Unassembled WGS sequence"/>
</dbReference>
<name>A0ABT3TD92_9GAMM</name>
<dbReference type="GO" id="GO:0016301">
    <property type="term" value="F:kinase activity"/>
    <property type="evidence" value="ECO:0007669"/>
    <property type="project" value="UniProtKB-KW"/>
</dbReference>
<dbReference type="Gene3D" id="3.40.50.300">
    <property type="entry name" value="P-loop containing nucleotide triphosphate hydrolases"/>
    <property type="match status" value="1"/>
</dbReference>
<dbReference type="InterPro" id="IPR027417">
    <property type="entry name" value="P-loop_NTPase"/>
</dbReference>
<evidence type="ECO:0000313" key="1">
    <source>
        <dbReference type="EMBL" id="MCX2980272.1"/>
    </source>
</evidence>
<dbReference type="PANTHER" id="PTHR37816">
    <property type="entry name" value="YALI0E33011P"/>
    <property type="match status" value="1"/>
</dbReference>
<dbReference type="SUPFAM" id="SSF52540">
    <property type="entry name" value="P-loop containing nucleoside triphosphate hydrolases"/>
    <property type="match status" value="1"/>
</dbReference>
<reference evidence="1" key="1">
    <citation type="submission" date="2019-02" db="EMBL/GenBank/DDBJ databases">
        <authorList>
            <person name="Li S.-H."/>
        </authorList>
    </citation>
    <scope>NUCLEOTIDE SEQUENCE</scope>
    <source>
        <strain evidence="1">IMCC14734</strain>
    </source>
</reference>